<sequence>MCSFRPSSAPTGSDQGCLGLVTLDAEANNVRKRVVGRIAVYVMDSKASALNAL</sequence>
<proteinExistence type="predicted"/>
<dbReference type="EMBL" id="LR797260">
    <property type="protein sequence ID" value="CAB4198232.1"/>
    <property type="molecule type" value="Genomic_DNA"/>
</dbReference>
<reference evidence="1" key="1">
    <citation type="submission" date="2020-05" db="EMBL/GenBank/DDBJ databases">
        <authorList>
            <person name="Chiriac C."/>
            <person name="Salcher M."/>
            <person name="Ghai R."/>
            <person name="Kavagutti S V."/>
        </authorList>
    </citation>
    <scope>NUCLEOTIDE SEQUENCE</scope>
</reference>
<organism evidence="1">
    <name type="scientific">uncultured Caudovirales phage</name>
    <dbReference type="NCBI Taxonomy" id="2100421"/>
    <lineage>
        <taxon>Viruses</taxon>
        <taxon>Duplodnaviria</taxon>
        <taxon>Heunggongvirae</taxon>
        <taxon>Uroviricota</taxon>
        <taxon>Caudoviricetes</taxon>
        <taxon>Peduoviridae</taxon>
        <taxon>Maltschvirus</taxon>
        <taxon>Maltschvirus maltsch</taxon>
    </lineage>
</organism>
<evidence type="ECO:0000313" key="1">
    <source>
        <dbReference type="EMBL" id="CAB4198232.1"/>
    </source>
</evidence>
<name>A0A6J5RQE0_9CAUD</name>
<gene>
    <name evidence="1" type="ORF">UFOVP1313_59</name>
</gene>
<protein>
    <submittedName>
        <fullName evidence="1">Uncharacterized protein</fullName>
    </submittedName>
</protein>
<accession>A0A6J5RQE0</accession>